<sequence length="124" mass="13356">MTQRTAAALSGRLLRGKKAVNLAPEQVPKLLATLASPARLEEDGARLRDRPGARHPFEKIPRRDAEVGAIRVLFDYMRRAGWSLGGIVDQFSAARRGGVPVDGATVSCVLKVYFGGLTGASREN</sequence>
<dbReference type="EMBL" id="CM000130">
    <property type="protein sequence ID" value="EEC79307.1"/>
    <property type="molecule type" value="Genomic_DNA"/>
</dbReference>
<proteinExistence type="predicted"/>
<dbReference type="AlphaFoldDB" id="B8AYR1"/>
<reference evidence="1 2" key="1">
    <citation type="journal article" date="2005" name="PLoS Biol.">
        <title>The genomes of Oryza sativa: a history of duplications.</title>
        <authorList>
            <person name="Yu J."/>
            <person name="Wang J."/>
            <person name="Lin W."/>
            <person name="Li S."/>
            <person name="Li H."/>
            <person name="Zhou J."/>
            <person name="Ni P."/>
            <person name="Dong W."/>
            <person name="Hu S."/>
            <person name="Zeng C."/>
            <person name="Zhang J."/>
            <person name="Zhang Y."/>
            <person name="Li R."/>
            <person name="Xu Z."/>
            <person name="Li S."/>
            <person name="Li X."/>
            <person name="Zheng H."/>
            <person name="Cong L."/>
            <person name="Lin L."/>
            <person name="Yin J."/>
            <person name="Geng J."/>
            <person name="Li G."/>
            <person name="Shi J."/>
            <person name="Liu J."/>
            <person name="Lv H."/>
            <person name="Li J."/>
            <person name="Wang J."/>
            <person name="Deng Y."/>
            <person name="Ran L."/>
            <person name="Shi X."/>
            <person name="Wang X."/>
            <person name="Wu Q."/>
            <person name="Li C."/>
            <person name="Ren X."/>
            <person name="Wang J."/>
            <person name="Wang X."/>
            <person name="Li D."/>
            <person name="Liu D."/>
            <person name="Zhang X."/>
            <person name="Ji Z."/>
            <person name="Zhao W."/>
            <person name="Sun Y."/>
            <person name="Zhang Z."/>
            <person name="Bao J."/>
            <person name="Han Y."/>
            <person name="Dong L."/>
            <person name="Ji J."/>
            <person name="Chen P."/>
            <person name="Wu S."/>
            <person name="Liu J."/>
            <person name="Xiao Y."/>
            <person name="Bu D."/>
            <person name="Tan J."/>
            <person name="Yang L."/>
            <person name="Ye C."/>
            <person name="Zhang J."/>
            <person name="Xu J."/>
            <person name="Zhou Y."/>
            <person name="Yu Y."/>
            <person name="Zhang B."/>
            <person name="Zhuang S."/>
            <person name="Wei H."/>
            <person name="Liu B."/>
            <person name="Lei M."/>
            <person name="Yu H."/>
            <person name="Li Y."/>
            <person name="Xu H."/>
            <person name="Wei S."/>
            <person name="He X."/>
            <person name="Fang L."/>
            <person name="Zhang Z."/>
            <person name="Zhang Y."/>
            <person name="Huang X."/>
            <person name="Su Z."/>
            <person name="Tong W."/>
            <person name="Li J."/>
            <person name="Tong Z."/>
            <person name="Li S."/>
            <person name="Ye J."/>
            <person name="Wang L."/>
            <person name="Fang L."/>
            <person name="Lei T."/>
            <person name="Chen C."/>
            <person name="Chen H."/>
            <person name="Xu Z."/>
            <person name="Li H."/>
            <person name="Huang H."/>
            <person name="Zhang F."/>
            <person name="Xu H."/>
            <person name="Li N."/>
            <person name="Zhao C."/>
            <person name="Li S."/>
            <person name="Dong L."/>
            <person name="Huang Y."/>
            <person name="Li L."/>
            <person name="Xi Y."/>
            <person name="Qi Q."/>
            <person name="Li W."/>
            <person name="Zhang B."/>
            <person name="Hu W."/>
            <person name="Zhang Y."/>
            <person name="Tian X."/>
            <person name="Jiao Y."/>
            <person name="Liang X."/>
            <person name="Jin J."/>
            <person name="Gao L."/>
            <person name="Zheng W."/>
            <person name="Hao B."/>
            <person name="Liu S."/>
            <person name="Wang W."/>
            <person name="Yuan L."/>
            <person name="Cao M."/>
            <person name="McDermott J."/>
            <person name="Samudrala R."/>
            <person name="Wang J."/>
            <person name="Wong G.K."/>
            <person name="Yang H."/>
        </authorList>
    </citation>
    <scope>NUCLEOTIDE SEQUENCE [LARGE SCALE GENOMIC DNA]</scope>
    <source>
        <strain evidence="2">cv. 93-11</strain>
    </source>
</reference>
<protein>
    <submittedName>
        <fullName evidence="1">Uncharacterized protein</fullName>
    </submittedName>
</protein>
<dbReference type="HOGENOM" id="CLU_2007736_0_0_1"/>
<dbReference type="STRING" id="39946.B8AYR1"/>
<organism evidence="1 2">
    <name type="scientific">Oryza sativa subsp. indica</name>
    <name type="common">Rice</name>
    <dbReference type="NCBI Taxonomy" id="39946"/>
    <lineage>
        <taxon>Eukaryota</taxon>
        <taxon>Viridiplantae</taxon>
        <taxon>Streptophyta</taxon>
        <taxon>Embryophyta</taxon>
        <taxon>Tracheophyta</taxon>
        <taxon>Spermatophyta</taxon>
        <taxon>Magnoliopsida</taxon>
        <taxon>Liliopsida</taxon>
        <taxon>Poales</taxon>
        <taxon>Poaceae</taxon>
        <taxon>BOP clade</taxon>
        <taxon>Oryzoideae</taxon>
        <taxon>Oryzeae</taxon>
        <taxon>Oryzinae</taxon>
        <taxon>Oryza</taxon>
        <taxon>Oryza sativa</taxon>
    </lineage>
</organism>
<evidence type="ECO:0000313" key="2">
    <source>
        <dbReference type="Proteomes" id="UP000007015"/>
    </source>
</evidence>
<keyword evidence="2" id="KW-1185">Reference proteome</keyword>
<accession>B8AYR1</accession>
<gene>
    <name evidence="1" type="ORF">OsI_20139</name>
</gene>
<dbReference type="Gramene" id="BGIOSGA017957-TA">
    <property type="protein sequence ID" value="BGIOSGA017957-PA"/>
    <property type="gene ID" value="BGIOSGA017957"/>
</dbReference>
<dbReference type="Proteomes" id="UP000007015">
    <property type="component" value="Chromosome 5"/>
</dbReference>
<name>B8AYR1_ORYSI</name>
<evidence type="ECO:0000313" key="1">
    <source>
        <dbReference type="EMBL" id="EEC79307.1"/>
    </source>
</evidence>